<keyword evidence="4" id="KW-0732">Signal</keyword>
<protein>
    <recommendedName>
        <fullName evidence="5">Peptidase M14 domain-containing protein</fullName>
    </recommendedName>
</protein>
<dbReference type="InterPro" id="IPR000834">
    <property type="entry name" value="Peptidase_M14"/>
</dbReference>
<dbReference type="PANTHER" id="PTHR11705">
    <property type="entry name" value="PROTEASE FAMILY M14 CARBOXYPEPTIDASE A,B"/>
    <property type="match status" value="1"/>
</dbReference>
<comment type="similarity">
    <text evidence="2 3">Belongs to the peptidase M14 family.</text>
</comment>
<comment type="caution">
    <text evidence="6">The sequence shown here is derived from an EMBL/GenBank/DDBJ whole genome shotgun (WGS) entry which is preliminary data.</text>
</comment>
<feature type="signal peptide" evidence="4">
    <location>
        <begin position="1"/>
        <end position="22"/>
    </location>
</feature>
<gene>
    <name evidence="6" type="ORF">FHR60_001752</name>
</gene>
<dbReference type="Pfam" id="PF00246">
    <property type="entry name" value="Peptidase_M14"/>
    <property type="match status" value="1"/>
</dbReference>
<feature type="domain" description="Peptidase M14" evidence="5">
    <location>
        <begin position="37"/>
        <end position="320"/>
    </location>
</feature>
<dbReference type="Proteomes" id="UP000554726">
    <property type="component" value="Unassembled WGS sequence"/>
</dbReference>
<accession>A0ABR6JJZ7</accession>
<dbReference type="RefSeq" id="WP_184440068.1">
    <property type="nucleotide sequence ID" value="NZ_JACHNS010000002.1"/>
</dbReference>
<keyword evidence="7" id="KW-1185">Reference proteome</keyword>
<evidence type="ECO:0000256" key="3">
    <source>
        <dbReference type="PROSITE-ProRule" id="PRU01379"/>
    </source>
</evidence>
<dbReference type="PANTHER" id="PTHR11705:SF145">
    <property type="entry name" value="PEPTIDASE M14 CARBOXYPEPTIDASE A DOMAIN-CONTAINING PROTEIN"/>
    <property type="match status" value="1"/>
</dbReference>
<evidence type="ECO:0000259" key="5">
    <source>
        <dbReference type="PROSITE" id="PS52035"/>
    </source>
</evidence>
<evidence type="ECO:0000313" key="7">
    <source>
        <dbReference type="Proteomes" id="UP000554726"/>
    </source>
</evidence>
<evidence type="ECO:0000256" key="2">
    <source>
        <dbReference type="ARBA" id="ARBA00005988"/>
    </source>
</evidence>
<evidence type="ECO:0000256" key="4">
    <source>
        <dbReference type="SAM" id="SignalP"/>
    </source>
</evidence>
<evidence type="ECO:0000313" key="6">
    <source>
        <dbReference type="EMBL" id="MBB4593112.1"/>
    </source>
</evidence>
<comment type="cofactor">
    <cofactor evidence="1">
        <name>Zn(2+)</name>
        <dbReference type="ChEBI" id="CHEBI:29105"/>
    </cofactor>
</comment>
<organism evidence="6 7">
    <name type="scientific">Xanthomonas cannabis</name>
    <dbReference type="NCBI Taxonomy" id="1885674"/>
    <lineage>
        <taxon>Bacteria</taxon>
        <taxon>Pseudomonadati</taxon>
        <taxon>Pseudomonadota</taxon>
        <taxon>Gammaproteobacteria</taxon>
        <taxon>Lysobacterales</taxon>
        <taxon>Lysobacteraceae</taxon>
        <taxon>Xanthomonas</taxon>
    </lineage>
</organism>
<proteinExistence type="inferred from homology"/>
<sequence>MPRFTRLALSLLLLTSTPAALAAAPLTTQAERSGFVQTGRYDEVIALCDAFAQRCPQAVRCIQFGTTPEGRPMKALVVSTSGALDAQSAVQRKLPVVLIQGGIHAGEIDGKDAGFLALRELLDGKAGKGVLDKLVWVFVPVFNVDGHERFGAWNRPNQRGPEQMGWRTTAQNLNLNRDYVKADAPEMQAMLRLVQQWDPLMYVDLHVTDGAKFEHDVSVQVEPVHAGDATLQRDGTRWRDAVLADLKKQGSLPLPYYPSFVHEDDPASGFADDVSPPRFSHGYFLLRNRFGMLVETHSWKDYPTRVRVTRNAIVSVLQQTARNGTQWRADALAADQRAMQLAGTSEPLSFAAGPQARTVAFRGYAYTRTPSPISGALMTHYDERTPQIWKVPLRDQITPDVVVDAPRGGYLVPAAQAALVGEKLRLHGIDFQTIGSAATRQVQTFRADKASAAARSNEGHQNLQVSGQWRDETRAVPAGSLFVPIAQPKARLVMAMLEPQAPDSLLQWGFFNTAFERKEYMEAYVAEEVARDMLANDAALKAQFEQRIASDPDFAKDPQARLEFFAKRHSSWDERYQLYPVLRTAQTGF</sequence>
<dbReference type="CDD" id="cd06241">
    <property type="entry name" value="M14-like"/>
    <property type="match status" value="1"/>
</dbReference>
<dbReference type="Gene3D" id="3.40.630.10">
    <property type="entry name" value="Zn peptidases"/>
    <property type="match status" value="1"/>
</dbReference>
<dbReference type="EMBL" id="JACHNS010000002">
    <property type="protein sequence ID" value="MBB4593112.1"/>
    <property type="molecule type" value="Genomic_DNA"/>
</dbReference>
<reference evidence="6 7" key="1">
    <citation type="submission" date="2020-08" db="EMBL/GenBank/DDBJ databases">
        <title>Studying the diversity of plant-associated saprophytic bacteria and their role in host health and plant-pathogen interactions.</title>
        <authorList>
            <person name="Potnis N."/>
        </authorList>
    </citation>
    <scope>NUCLEOTIDE SEQUENCE [LARGE SCALE GENOMIC DNA]</scope>
    <source>
        <strain evidence="6 7">F16</strain>
    </source>
</reference>
<dbReference type="PROSITE" id="PS52035">
    <property type="entry name" value="PEPTIDASE_M14"/>
    <property type="match status" value="1"/>
</dbReference>
<name>A0ABR6JJZ7_9XANT</name>
<evidence type="ECO:0000256" key="1">
    <source>
        <dbReference type="ARBA" id="ARBA00001947"/>
    </source>
</evidence>
<dbReference type="SUPFAM" id="SSF53187">
    <property type="entry name" value="Zn-dependent exopeptidases"/>
    <property type="match status" value="1"/>
</dbReference>
<feature type="chain" id="PRO_5046107495" description="Peptidase M14 domain-containing protein" evidence="4">
    <location>
        <begin position="23"/>
        <end position="589"/>
    </location>
</feature>
<feature type="active site" description="Proton donor/acceptor" evidence="3">
    <location>
        <position position="295"/>
    </location>
</feature>
<dbReference type="SMART" id="SM00631">
    <property type="entry name" value="Zn_pept"/>
    <property type="match status" value="1"/>
</dbReference>